<evidence type="ECO:0000313" key="2">
    <source>
        <dbReference type="Proteomes" id="UP000009096"/>
    </source>
</evidence>
<reference evidence="1 2" key="1">
    <citation type="journal article" date="2010" name="Nature">
        <title>Comparative genomics reveals mobile pathogenicity chromosomes in Fusarium.</title>
        <authorList>
            <person name="Ma L.J."/>
            <person name="van der Does H.C."/>
            <person name="Borkovich K.A."/>
            <person name="Coleman J.J."/>
            <person name="Daboussi M.J."/>
            <person name="Di Pietro A."/>
            <person name="Dufresne M."/>
            <person name="Freitag M."/>
            <person name="Grabherr M."/>
            <person name="Henrissat B."/>
            <person name="Houterman P.M."/>
            <person name="Kang S."/>
            <person name="Shim W.B."/>
            <person name="Woloshuk C."/>
            <person name="Xie X."/>
            <person name="Xu J.R."/>
            <person name="Antoniw J."/>
            <person name="Baker S.E."/>
            <person name="Bluhm B.H."/>
            <person name="Breakspear A."/>
            <person name="Brown D.W."/>
            <person name="Butchko R.A."/>
            <person name="Chapman S."/>
            <person name="Coulson R."/>
            <person name="Coutinho P.M."/>
            <person name="Danchin E.G."/>
            <person name="Diener A."/>
            <person name="Gale L.R."/>
            <person name="Gardiner D.M."/>
            <person name="Goff S."/>
            <person name="Hammond-Kosack K.E."/>
            <person name="Hilburn K."/>
            <person name="Hua-Van A."/>
            <person name="Jonkers W."/>
            <person name="Kazan K."/>
            <person name="Kodira C.D."/>
            <person name="Koehrsen M."/>
            <person name="Kumar L."/>
            <person name="Lee Y.H."/>
            <person name="Li L."/>
            <person name="Manners J.M."/>
            <person name="Miranda-Saavedra D."/>
            <person name="Mukherjee M."/>
            <person name="Park G."/>
            <person name="Park J."/>
            <person name="Park S.Y."/>
            <person name="Proctor R.H."/>
            <person name="Regev A."/>
            <person name="Ruiz-Roldan M.C."/>
            <person name="Sain D."/>
            <person name="Sakthikumar S."/>
            <person name="Sykes S."/>
            <person name="Schwartz D.C."/>
            <person name="Turgeon B.G."/>
            <person name="Wapinski I."/>
            <person name="Yoder O."/>
            <person name="Young S."/>
            <person name="Zeng Q."/>
            <person name="Zhou S."/>
            <person name="Galagan J."/>
            <person name="Cuomo C.A."/>
            <person name="Kistler H.C."/>
            <person name="Rep M."/>
        </authorList>
    </citation>
    <scope>NUCLEOTIDE SEQUENCE [LARGE SCALE GENOMIC DNA]</scope>
    <source>
        <strain evidence="2">M3125 / FGSC 7600</strain>
    </source>
</reference>
<dbReference type="Proteomes" id="UP000009096">
    <property type="component" value="Chromosome 2"/>
</dbReference>
<name>W7LTY7_GIBM7</name>
<dbReference type="RefSeq" id="XP_018748227.1">
    <property type="nucleotide sequence ID" value="XM_018891672.1"/>
</dbReference>
<sequence length="135" mass="15021">MLHSRSWVPRSRATIRTLTVVASGSLARANPKSNARVSEWYQSVCPITVQDLLCDMLYTQTSPCPKLPYRFRGAERPRLDLARPRTAGFFWSLVLSENGCLQLRVDSASVTARHVRSFQAGHISCSGQSVGRSQV</sequence>
<proteinExistence type="predicted"/>
<accession>W7LTY7</accession>
<keyword evidence="2" id="KW-1185">Reference proteome</keyword>
<dbReference type="KEGG" id="fvr:FVEG_03989"/>
<dbReference type="GeneID" id="30062088"/>
<dbReference type="AlphaFoldDB" id="W7LTY7"/>
<dbReference type="EMBL" id="DS022245">
    <property type="protein sequence ID" value="EWG42036.1"/>
    <property type="molecule type" value="Genomic_DNA"/>
</dbReference>
<organism evidence="1 2">
    <name type="scientific">Gibberella moniliformis (strain M3125 / FGSC 7600)</name>
    <name type="common">Maize ear and stalk rot fungus</name>
    <name type="synonym">Fusarium verticillioides</name>
    <dbReference type="NCBI Taxonomy" id="334819"/>
    <lineage>
        <taxon>Eukaryota</taxon>
        <taxon>Fungi</taxon>
        <taxon>Dikarya</taxon>
        <taxon>Ascomycota</taxon>
        <taxon>Pezizomycotina</taxon>
        <taxon>Sordariomycetes</taxon>
        <taxon>Hypocreomycetidae</taxon>
        <taxon>Hypocreales</taxon>
        <taxon>Nectriaceae</taxon>
        <taxon>Fusarium</taxon>
        <taxon>Fusarium fujikuroi species complex</taxon>
    </lineage>
</organism>
<dbReference type="VEuPathDB" id="FungiDB:FVEG_03989"/>
<dbReference type="EMBL" id="CM000579">
    <property type="protein sequence ID" value="EWG42036.1"/>
    <property type="molecule type" value="Genomic_DNA"/>
</dbReference>
<gene>
    <name evidence="1" type="ORF">FVEG_03989</name>
</gene>
<protein>
    <submittedName>
        <fullName evidence="1">Uncharacterized protein</fullName>
    </submittedName>
</protein>
<evidence type="ECO:0000313" key="1">
    <source>
        <dbReference type="EMBL" id="EWG42036.1"/>
    </source>
</evidence>